<evidence type="ECO:0000256" key="2">
    <source>
        <dbReference type="ARBA" id="ARBA00008445"/>
    </source>
</evidence>
<evidence type="ECO:0000313" key="12">
    <source>
        <dbReference type="Proteomes" id="UP000260773"/>
    </source>
</evidence>
<dbReference type="PANTHER" id="PTHR34182:SF1">
    <property type="entry name" value="PROTEIN-EXPORT MEMBRANE PROTEIN SECG"/>
    <property type="match status" value="1"/>
</dbReference>
<feature type="transmembrane region" description="Helical" evidence="10">
    <location>
        <begin position="70"/>
        <end position="88"/>
    </location>
</feature>
<dbReference type="Pfam" id="PF03840">
    <property type="entry name" value="SecG"/>
    <property type="match status" value="1"/>
</dbReference>
<evidence type="ECO:0000256" key="7">
    <source>
        <dbReference type="ARBA" id="ARBA00022989"/>
    </source>
</evidence>
<evidence type="ECO:0000256" key="5">
    <source>
        <dbReference type="ARBA" id="ARBA00022692"/>
    </source>
</evidence>
<dbReference type="GO" id="GO:0015450">
    <property type="term" value="F:protein-transporting ATPase activity"/>
    <property type="evidence" value="ECO:0007669"/>
    <property type="project" value="UniProtKB-UniRule"/>
</dbReference>
<reference evidence="11 12" key="1">
    <citation type="submission" date="2018-08" db="EMBL/GenBank/DDBJ databases">
        <title>A genome reference for cultivated species of the human gut microbiota.</title>
        <authorList>
            <person name="Zou Y."/>
            <person name="Xue W."/>
            <person name="Luo G."/>
        </authorList>
    </citation>
    <scope>NUCLEOTIDE SEQUENCE [LARGE SCALE GENOMIC DNA]</scope>
    <source>
        <strain evidence="11 12">AF45-17</strain>
    </source>
</reference>
<keyword evidence="4 10" id="KW-1003">Cell membrane</keyword>
<organism evidence="11 12">
    <name type="scientific">Coprococcus catus</name>
    <dbReference type="NCBI Taxonomy" id="116085"/>
    <lineage>
        <taxon>Bacteria</taxon>
        <taxon>Bacillati</taxon>
        <taxon>Bacillota</taxon>
        <taxon>Clostridia</taxon>
        <taxon>Lachnospirales</taxon>
        <taxon>Lachnospiraceae</taxon>
        <taxon>Coprococcus</taxon>
    </lineage>
</organism>
<feature type="transmembrane region" description="Helical" evidence="10">
    <location>
        <begin position="12"/>
        <end position="31"/>
    </location>
</feature>
<dbReference type="EMBL" id="QVEP01000080">
    <property type="protein sequence ID" value="RGB72309.1"/>
    <property type="molecule type" value="Genomic_DNA"/>
</dbReference>
<sequence length="90" mass="10075">MECRRCTHERYQNCSHSVYIIVCLVLVFLVFKGKGQGADLSGGITGRSNDTYFTTHGKKHTEDALLERSTAILAAIFIVLSLVMNMSWGY</sequence>
<evidence type="ECO:0000256" key="9">
    <source>
        <dbReference type="ARBA" id="ARBA00023136"/>
    </source>
</evidence>
<evidence type="ECO:0000313" key="11">
    <source>
        <dbReference type="EMBL" id="RGB72309.1"/>
    </source>
</evidence>
<keyword evidence="8 10" id="KW-0811">Translocation</keyword>
<dbReference type="GO" id="GO:0043952">
    <property type="term" value="P:protein transport by the Sec complex"/>
    <property type="evidence" value="ECO:0007669"/>
    <property type="project" value="TreeGrafter"/>
</dbReference>
<keyword evidence="5 10" id="KW-0812">Transmembrane</keyword>
<keyword evidence="3 10" id="KW-0813">Transport</keyword>
<comment type="subcellular location">
    <subcellularLocation>
        <location evidence="1 10">Cell membrane</location>
        <topology evidence="1 10">Multi-pass membrane protein</topology>
    </subcellularLocation>
</comment>
<dbReference type="AlphaFoldDB" id="A0A3E2TBZ5"/>
<comment type="function">
    <text evidence="10">Involved in protein export. Participates in an early event of protein translocation.</text>
</comment>
<proteinExistence type="inferred from homology"/>
<gene>
    <name evidence="11" type="primary">secG</name>
    <name evidence="11" type="ORF">DW070_16700</name>
</gene>
<keyword evidence="9 10" id="KW-0472">Membrane</keyword>
<evidence type="ECO:0000256" key="4">
    <source>
        <dbReference type="ARBA" id="ARBA00022475"/>
    </source>
</evidence>
<dbReference type="Proteomes" id="UP000260773">
    <property type="component" value="Unassembled WGS sequence"/>
</dbReference>
<name>A0A3E2TBZ5_9FIRM</name>
<comment type="caution">
    <text evidence="11">The sequence shown here is derived from an EMBL/GenBank/DDBJ whole genome shotgun (WGS) entry which is preliminary data.</text>
</comment>
<dbReference type="NCBIfam" id="TIGR00810">
    <property type="entry name" value="secG"/>
    <property type="match status" value="1"/>
</dbReference>
<evidence type="ECO:0000256" key="3">
    <source>
        <dbReference type="ARBA" id="ARBA00022448"/>
    </source>
</evidence>
<comment type="similarity">
    <text evidence="2 10">Belongs to the SecG family.</text>
</comment>
<evidence type="ECO:0000256" key="6">
    <source>
        <dbReference type="ARBA" id="ARBA00022927"/>
    </source>
</evidence>
<protein>
    <recommendedName>
        <fullName evidence="10">Protein-export membrane protein SecG</fullName>
    </recommendedName>
</protein>
<evidence type="ECO:0000256" key="1">
    <source>
        <dbReference type="ARBA" id="ARBA00004651"/>
    </source>
</evidence>
<evidence type="ECO:0000256" key="10">
    <source>
        <dbReference type="RuleBase" id="RU365087"/>
    </source>
</evidence>
<dbReference type="InterPro" id="IPR004692">
    <property type="entry name" value="SecG"/>
</dbReference>
<dbReference type="GO" id="GO:0065002">
    <property type="term" value="P:intracellular protein transmembrane transport"/>
    <property type="evidence" value="ECO:0007669"/>
    <property type="project" value="TreeGrafter"/>
</dbReference>
<keyword evidence="7 10" id="KW-1133">Transmembrane helix</keyword>
<dbReference type="GO" id="GO:0009306">
    <property type="term" value="P:protein secretion"/>
    <property type="evidence" value="ECO:0007669"/>
    <property type="project" value="UniProtKB-UniRule"/>
</dbReference>
<dbReference type="GO" id="GO:0005886">
    <property type="term" value="C:plasma membrane"/>
    <property type="evidence" value="ECO:0007669"/>
    <property type="project" value="UniProtKB-SubCell"/>
</dbReference>
<keyword evidence="6 10" id="KW-0653">Protein transport</keyword>
<evidence type="ECO:0000256" key="8">
    <source>
        <dbReference type="ARBA" id="ARBA00023010"/>
    </source>
</evidence>
<dbReference type="PANTHER" id="PTHR34182">
    <property type="entry name" value="PROTEIN-EXPORT MEMBRANE PROTEIN SECG"/>
    <property type="match status" value="1"/>
</dbReference>
<accession>A0A3E2TBZ5</accession>